<accession>A0A6P2C239</accession>
<evidence type="ECO:0000256" key="1">
    <source>
        <dbReference type="ARBA" id="ARBA00001947"/>
    </source>
</evidence>
<dbReference type="Pfam" id="PF02163">
    <property type="entry name" value="Peptidase_M50"/>
    <property type="match status" value="1"/>
</dbReference>
<evidence type="ECO:0000256" key="6">
    <source>
        <dbReference type="ARBA" id="ARBA00023136"/>
    </source>
</evidence>
<dbReference type="InterPro" id="IPR008915">
    <property type="entry name" value="Peptidase_M50"/>
</dbReference>
<evidence type="ECO:0000259" key="8">
    <source>
        <dbReference type="Pfam" id="PF02163"/>
    </source>
</evidence>
<dbReference type="Gene3D" id="1.25.40.10">
    <property type="entry name" value="Tetratricopeptide repeat domain"/>
    <property type="match status" value="1"/>
</dbReference>
<evidence type="ECO:0000313" key="10">
    <source>
        <dbReference type="Proteomes" id="UP000460272"/>
    </source>
</evidence>
<evidence type="ECO:0000256" key="3">
    <source>
        <dbReference type="ARBA" id="ARBA00007931"/>
    </source>
</evidence>
<feature type="transmembrane region" description="Helical" evidence="7">
    <location>
        <begin position="115"/>
        <end position="139"/>
    </location>
</feature>
<keyword evidence="10" id="KW-1185">Reference proteome</keyword>
<keyword evidence="6 7" id="KW-0472">Membrane</keyword>
<dbReference type="AlphaFoldDB" id="A0A6P2C239"/>
<dbReference type="RefSeq" id="WP_145853173.1">
    <property type="nucleotide sequence ID" value="NZ_RPFW01000002.1"/>
</dbReference>
<sequence>MLKSALYAAGRALAVLVAFVAIGLPVLAYGGESGAQEQPPALFGTIYLAWMAGVIAHEFGHLLACRALGAQVTAFRIGGNRALIRFRAGTVQVSLGWPNQGRVTYTGAYSVWRRAVITLAGGLVDLLLAGLVLAGSAVASRHGTPPLAVSAADGLALGGFLSLLPYRSRSGRPTDGARLLELRSGIGAARLQAARLTVSQLLNTGRTVELLELHAGLDVPGGRLTEPQAAQLVSLEHSVALLPGRLPDDAVRLIERRVSPLAQRQDLEPAAVIACLTLALLRLRQGDAHGQEEAERLCERVLARKDLTDGVRHTALAAVIMSRQARGLPYADVRAMTAARPATGEDIPEVRAAVLSAIFDPEAALRAFRRGDPGVRLGAGDIAMLLRRQGRFDELLELHTGFGMPAGPHARVLARSLHSVEYNVLLMPDLPPGVLDEAASRVQWIVASYPHDQRKEPVHHAAFAHTLALARLRQGRFGEVEPLCASALAADVGQENRATVLATIALARRALGQPHADVLAEAVALSSDADLVAEAQPIQPARESQPFGTR</sequence>
<dbReference type="InterPro" id="IPR011990">
    <property type="entry name" value="TPR-like_helical_dom_sf"/>
</dbReference>
<comment type="similarity">
    <text evidence="3">Belongs to the peptidase M50B family.</text>
</comment>
<feature type="transmembrane region" description="Helical" evidence="7">
    <location>
        <begin position="40"/>
        <end position="59"/>
    </location>
</feature>
<feature type="domain" description="Peptidase M50" evidence="8">
    <location>
        <begin position="48"/>
        <end position="525"/>
    </location>
</feature>
<keyword evidence="5 7" id="KW-1133">Transmembrane helix</keyword>
<name>A0A6P2C239_9ACTN</name>
<evidence type="ECO:0000256" key="7">
    <source>
        <dbReference type="SAM" id="Phobius"/>
    </source>
</evidence>
<comment type="cofactor">
    <cofactor evidence="1">
        <name>Zn(2+)</name>
        <dbReference type="ChEBI" id="CHEBI:29105"/>
    </cofactor>
</comment>
<protein>
    <recommendedName>
        <fullName evidence="8">Peptidase M50 domain-containing protein</fullName>
    </recommendedName>
</protein>
<evidence type="ECO:0000256" key="5">
    <source>
        <dbReference type="ARBA" id="ARBA00022989"/>
    </source>
</evidence>
<evidence type="ECO:0000256" key="4">
    <source>
        <dbReference type="ARBA" id="ARBA00022692"/>
    </source>
</evidence>
<dbReference type="EMBL" id="RPFW01000002">
    <property type="protein sequence ID" value="TVZ05472.1"/>
    <property type="molecule type" value="Genomic_DNA"/>
</dbReference>
<proteinExistence type="inferred from homology"/>
<gene>
    <name evidence="9" type="ORF">EAS64_13075</name>
</gene>
<dbReference type="GO" id="GO:0006508">
    <property type="term" value="P:proteolysis"/>
    <property type="evidence" value="ECO:0007669"/>
    <property type="project" value="InterPro"/>
</dbReference>
<reference evidence="9 10" key="1">
    <citation type="submission" date="2018-11" db="EMBL/GenBank/DDBJ databases">
        <title>Trebonia kvetii gen.nov., sp.nov., a novel acidophilic actinobacterium, and proposal of the new actinobacterial family Treboniaceae fam. nov.</title>
        <authorList>
            <person name="Rapoport D."/>
            <person name="Sagova-Mareckova M."/>
            <person name="Sedlacek I."/>
            <person name="Provaznik J."/>
            <person name="Kralova S."/>
            <person name="Pavlinic D."/>
            <person name="Benes V."/>
            <person name="Kopecky J."/>
        </authorList>
    </citation>
    <scope>NUCLEOTIDE SEQUENCE [LARGE SCALE GENOMIC DNA]</scope>
    <source>
        <strain evidence="9 10">15Tr583</strain>
    </source>
</reference>
<comment type="subcellular location">
    <subcellularLocation>
        <location evidence="2">Membrane</location>
        <topology evidence="2">Multi-pass membrane protein</topology>
    </subcellularLocation>
</comment>
<dbReference type="Proteomes" id="UP000460272">
    <property type="component" value="Unassembled WGS sequence"/>
</dbReference>
<comment type="caution">
    <text evidence="9">The sequence shown here is derived from an EMBL/GenBank/DDBJ whole genome shotgun (WGS) entry which is preliminary data.</text>
</comment>
<dbReference type="OrthoDB" id="9800627at2"/>
<dbReference type="GO" id="GO:0016020">
    <property type="term" value="C:membrane"/>
    <property type="evidence" value="ECO:0007669"/>
    <property type="project" value="UniProtKB-SubCell"/>
</dbReference>
<organism evidence="9 10">
    <name type="scientific">Trebonia kvetii</name>
    <dbReference type="NCBI Taxonomy" id="2480626"/>
    <lineage>
        <taxon>Bacteria</taxon>
        <taxon>Bacillati</taxon>
        <taxon>Actinomycetota</taxon>
        <taxon>Actinomycetes</taxon>
        <taxon>Streptosporangiales</taxon>
        <taxon>Treboniaceae</taxon>
        <taxon>Trebonia</taxon>
    </lineage>
</organism>
<keyword evidence="4 7" id="KW-0812">Transmembrane</keyword>
<evidence type="ECO:0000256" key="2">
    <source>
        <dbReference type="ARBA" id="ARBA00004141"/>
    </source>
</evidence>
<evidence type="ECO:0000313" key="9">
    <source>
        <dbReference type="EMBL" id="TVZ05472.1"/>
    </source>
</evidence>